<gene>
    <name evidence="2" type="primary">yhbO_2</name>
    <name evidence="2" type="ORF">NCTC8622_00298</name>
</gene>
<accession>A0A376TXW4</accession>
<evidence type="ECO:0000313" key="2">
    <source>
        <dbReference type="EMBL" id="STI81371.1"/>
    </source>
</evidence>
<evidence type="ECO:0000313" key="3">
    <source>
        <dbReference type="Proteomes" id="UP000254079"/>
    </source>
</evidence>
<dbReference type="Proteomes" id="UP000254079">
    <property type="component" value="Unassembled WGS sequence"/>
</dbReference>
<dbReference type="InterPro" id="IPR029062">
    <property type="entry name" value="Class_I_gatase-like"/>
</dbReference>
<evidence type="ECO:0000259" key="1">
    <source>
        <dbReference type="Pfam" id="PF01965"/>
    </source>
</evidence>
<feature type="domain" description="DJ-1/PfpI" evidence="1">
    <location>
        <begin position="1"/>
        <end position="35"/>
    </location>
</feature>
<protein>
    <submittedName>
        <fullName evidence="2">Putative general stress protein</fullName>
    </submittedName>
</protein>
<dbReference type="InterPro" id="IPR002818">
    <property type="entry name" value="DJ-1/PfpI"/>
</dbReference>
<proteinExistence type="predicted"/>
<organism evidence="2 3">
    <name type="scientific">Escherichia coli</name>
    <dbReference type="NCBI Taxonomy" id="562"/>
    <lineage>
        <taxon>Bacteria</taxon>
        <taxon>Pseudomonadati</taxon>
        <taxon>Pseudomonadota</taxon>
        <taxon>Gammaproteobacteria</taxon>
        <taxon>Enterobacterales</taxon>
        <taxon>Enterobacteriaceae</taxon>
        <taxon>Escherichia</taxon>
    </lineage>
</organism>
<dbReference type="Pfam" id="PF01965">
    <property type="entry name" value="DJ-1_PfpI"/>
    <property type="match status" value="1"/>
</dbReference>
<dbReference type="AlphaFoldDB" id="A0A376TXW4"/>
<dbReference type="EMBL" id="UGCP01000002">
    <property type="protein sequence ID" value="STI81371.1"/>
    <property type="molecule type" value="Genomic_DNA"/>
</dbReference>
<name>A0A376TXW4_ECOLX</name>
<dbReference type="Gene3D" id="3.40.50.880">
    <property type="match status" value="1"/>
</dbReference>
<reference evidence="2 3" key="1">
    <citation type="submission" date="2018-06" db="EMBL/GenBank/DDBJ databases">
        <authorList>
            <consortium name="Pathogen Informatics"/>
            <person name="Doyle S."/>
        </authorList>
    </citation>
    <scope>NUCLEOTIDE SEQUENCE [LARGE SCALE GENOMIC DNA]</scope>
    <source>
        <strain evidence="2 3">NCTC8622</strain>
    </source>
</reference>
<dbReference type="SUPFAM" id="SSF52317">
    <property type="entry name" value="Class I glutamine amidotransferase-like"/>
    <property type="match status" value="1"/>
</dbReference>
<sequence>MTIDKSIDEVTPAEFDALLLPGGHSPDYLRGDNRLSPLPVIL</sequence>